<accession>A0ABT7SQ71</accession>
<keyword evidence="1" id="KW-0472">Membrane</keyword>
<gene>
    <name evidence="2" type="ORF">QEZ41_08625</name>
</gene>
<proteinExistence type="predicted"/>
<name>A0ABT7SQ71_9GAMM</name>
<dbReference type="RefSeq" id="WP_289411034.1">
    <property type="nucleotide sequence ID" value="NZ_JAUCDY010000010.1"/>
</dbReference>
<evidence type="ECO:0000313" key="3">
    <source>
        <dbReference type="Proteomes" id="UP001241056"/>
    </source>
</evidence>
<evidence type="ECO:0000256" key="1">
    <source>
        <dbReference type="SAM" id="Phobius"/>
    </source>
</evidence>
<feature type="transmembrane region" description="Helical" evidence="1">
    <location>
        <begin position="31"/>
        <end position="51"/>
    </location>
</feature>
<keyword evidence="3" id="KW-1185">Reference proteome</keyword>
<keyword evidence="1" id="KW-1133">Transmembrane helix</keyword>
<sequence length="57" mass="6306">MDNPLNIMTSIIVLSMIVLIVGYTWRDKAWGPVVVLLGILTMMSSLSYRIVLAVSIP</sequence>
<evidence type="ECO:0000313" key="2">
    <source>
        <dbReference type="EMBL" id="MDM7858337.1"/>
    </source>
</evidence>
<comment type="caution">
    <text evidence="2">The sequence shown here is derived from an EMBL/GenBank/DDBJ whole genome shotgun (WGS) entry which is preliminary data.</text>
</comment>
<protein>
    <submittedName>
        <fullName evidence="2">Uncharacterized protein</fullName>
    </submittedName>
</protein>
<keyword evidence="1" id="KW-0812">Transmembrane</keyword>
<organism evidence="2 3">
    <name type="scientific">Thiopseudomonas acetoxidans</name>
    <dbReference type="NCBI Taxonomy" id="3041622"/>
    <lineage>
        <taxon>Bacteria</taxon>
        <taxon>Pseudomonadati</taxon>
        <taxon>Pseudomonadota</taxon>
        <taxon>Gammaproteobacteria</taxon>
        <taxon>Pseudomonadales</taxon>
        <taxon>Pseudomonadaceae</taxon>
        <taxon>Thiopseudomonas</taxon>
    </lineage>
</organism>
<reference evidence="2 3" key="1">
    <citation type="submission" date="2023-06" db="EMBL/GenBank/DDBJ databases">
        <title>Thiopseudomonas sp. CY1220 draft genome sequence.</title>
        <authorList>
            <person name="Zhao G."/>
            <person name="An M."/>
        </authorList>
    </citation>
    <scope>NUCLEOTIDE SEQUENCE [LARGE SCALE GENOMIC DNA]</scope>
    <source>
        <strain evidence="2 3">CY1220</strain>
    </source>
</reference>
<feature type="transmembrane region" description="Helical" evidence="1">
    <location>
        <begin position="7"/>
        <end position="25"/>
    </location>
</feature>
<dbReference type="Proteomes" id="UP001241056">
    <property type="component" value="Unassembled WGS sequence"/>
</dbReference>
<dbReference type="EMBL" id="JAUCDY010000010">
    <property type="protein sequence ID" value="MDM7858337.1"/>
    <property type="molecule type" value="Genomic_DNA"/>
</dbReference>